<evidence type="ECO:0000313" key="6">
    <source>
        <dbReference type="Proteomes" id="UP001403385"/>
    </source>
</evidence>
<protein>
    <submittedName>
        <fullName evidence="5">AraC family transcriptional regulator</fullName>
    </submittedName>
</protein>
<organism evidence="5 6">
    <name type="scientific">Rapidithrix thailandica</name>
    <dbReference type="NCBI Taxonomy" id="413964"/>
    <lineage>
        <taxon>Bacteria</taxon>
        <taxon>Pseudomonadati</taxon>
        <taxon>Bacteroidota</taxon>
        <taxon>Cytophagia</taxon>
        <taxon>Cytophagales</taxon>
        <taxon>Flammeovirgaceae</taxon>
        <taxon>Rapidithrix</taxon>
    </lineage>
</organism>
<evidence type="ECO:0000256" key="3">
    <source>
        <dbReference type="ARBA" id="ARBA00023163"/>
    </source>
</evidence>
<keyword evidence="3" id="KW-0804">Transcription</keyword>
<proteinExistence type="predicted"/>
<sequence>MKRVPEKLLTEPYNRRSLKMNGCTVIESCMPSQASDSEMLVGEHLLLFVLEGRYKAELGNEHYTVEQGEGALIQKTQHLRYQKHGLTEGKPYEGLLFFLQDDLIKDFLSLRQIQADKTDVCYPISIIHPNESLEVFLQSVLVSFENPLSYDPAFLRIKLFELLFNLAENNPGLFSALTQFSYPQRVDLVRVMEANFTQSLRLEDFAYLAGRSLSSFKRDFQKVFNTSPHQWLLQKRLYHAKSLLESTHMQVSDACYNAGFENLAHFSRVFKDKFGFTPSSLKSEPINQKY</sequence>
<dbReference type="GO" id="GO:0043565">
    <property type="term" value="F:sequence-specific DNA binding"/>
    <property type="evidence" value="ECO:0007669"/>
    <property type="project" value="InterPro"/>
</dbReference>
<accession>A0AAW9S7U2</accession>
<dbReference type="InterPro" id="IPR018060">
    <property type="entry name" value="HTH_AraC"/>
</dbReference>
<gene>
    <name evidence="5" type="ORF">AAG747_18580</name>
</gene>
<dbReference type="AlphaFoldDB" id="A0AAW9S7U2"/>
<keyword evidence="2" id="KW-0238">DNA-binding</keyword>
<dbReference type="InterPro" id="IPR009057">
    <property type="entry name" value="Homeodomain-like_sf"/>
</dbReference>
<dbReference type="Pfam" id="PF12833">
    <property type="entry name" value="HTH_18"/>
    <property type="match status" value="1"/>
</dbReference>
<dbReference type="SUPFAM" id="SSF51215">
    <property type="entry name" value="Regulatory protein AraC"/>
    <property type="match status" value="1"/>
</dbReference>
<dbReference type="PANTHER" id="PTHR43280:SF2">
    <property type="entry name" value="HTH-TYPE TRANSCRIPTIONAL REGULATOR EXSA"/>
    <property type="match status" value="1"/>
</dbReference>
<evidence type="ECO:0000313" key="5">
    <source>
        <dbReference type="EMBL" id="MEN7549938.1"/>
    </source>
</evidence>
<dbReference type="InterPro" id="IPR037923">
    <property type="entry name" value="HTH-like"/>
</dbReference>
<reference evidence="5 6" key="1">
    <citation type="submission" date="2024-04" db="EMBL/GenBank/DDBJ databases">
        <title>Novel genus in family Flammeovirgaceae.</title>
        <authorList>
            <person name="Nguyen T.H."/>
            <person name="Vuong T.Q."/>
            <person name="Le H."/>
            <person name="Kim S.-G."/>
        </authorList>
    </citation>
    <scope>NUCLEOTIDE SEQUENCE [LARGE SCALE GENOMIC DNA]</scope>
    <source>
        <strain evidence="5 6">JCM 23209</strain>
    </source>
</reference>
<keyword evidence="1" id="KW-0805">Transcription regulation</keyword>
<dbReference type="Proteomes" id="UP001403385">
    <property type="component" value="Unassembled WGS sequence"/>
</dbReference>
<dbReference type="InterPro" id="IPR018062">
    <property type="entry name" value="HTH_AraC-typ_CS"/>
</dbReference>
<evidence type="ECO:0000256" key="1">
    <source>
        <dbReference type="ARBA" id="ARBA00023015"/>
    </source>
</evidence>
<dbReference type="Pfam" id="PF22200">
    <property type="entry name" value="ExsA_N"/>
    <property type="match status" value="1"/>
</dbReference>
<name>A0AAW9S7U2_9BACT</name>
<evidence type="ECO:0000259" key="4">
    <source>
        <dbReference type="PROSITE" id="PS01124"/>
    </source>
</evidence>
<dbReference type="InterPro" id="IPR054015">
    <property type="entry name" value="ExsA-like_N"/>
</dbReference>
<evidence type="ECO:0000256" key="2">
    <source>
        <dbReference type="ARBA" id="ARBA00023125"/>
    </source>
</evidence>
<dbReference type="GO" id="GO:0003700">
    <property type="term" value="F:DNA-binding transcription factor activity"/>
    <property type="evidence" value="ECO:0007669"/>
    <property type="project" value="InterPro"/>
</dbReference>
<dbReference type="Gene3D" id="1.10.10.60">
    <property type="entry name" value="Homeodomain-like"/>
    <property type="match status" value="1"/>
</dbReference>
<comment type="caution">
    <text evidence="5">The sequence shown here is derived from an EMBL/GenBank/DDBJ whole genome shotgun (WGS) entry which is preliminary data.</text>
</comment>
<dbReference type="RefSeq" id="WP_346822717.1">
    <property type="nucleotide sequence ID" value="NZ_JBDKWZ010000011.1"/>
</dbReference>
<dbReference type="SUPFAM" id="SSF46689">
    <property type="entry name" value="Homeodomain-like"/>
    <property type="match status" value="2"/>
</dbReference>
<feature type="domain" description="HTH araC/xylS-type" evidence="4">
    <location>
        <begin position="186"/>
        <end position="284"/>
    </location>
</feature>
<dbReference type="SMART" id="SM00342">
    <property type="entry name" value="HTH_ARAC"/>
    <property type="match status" value="1"/>
</dbReference>
<dbReference type="PROSITE" id="PS00041">
    <property type="entry name" value="HTH_ARAC_FAMILY_1"/>
    <property type="match status" value="1"/>
</dbReference>
<dbReference type="EMBL" id="JBDKWZ010000011">
    <property type="protein sequence ID" value="MEN7549938.1"/>
    <property type="molecule type" value="Genomic_DNA"/>
</dbReference>
<keyword evidence="6" id="KW-1185">Reference proteome</keyword>
<dbReference type="PROSITE" id="PS01124">
    <property type="entry name" value="HTH_ARAC_FAMILY_2"/>
    <property type="match status" value="1"/>
</dbReference>
<dbReference type="PANTHER" id="PTHR43280">
    <property type="entry name" value="ARAC-FAMILY TRANSCRIPTIONAL REGULATOR"/>
    <property type="match status" value="1"/>
</dbReference>